<reference evidence="2 3" key="1">
    <citation type="submission" date="2013-08" db="EMBL/GenBank/DDBJ databases">
        <title>Genome sequencing of Cellulomonas carbonis T26.</title>
        <authorList>
            <person name="Chen F."/>
            <person name="Li Y."/>
            <person name="Wang G."/>
        </authorList>
    </citation>
    <scope>NUCLEOTIDE SEQUENCE [LARGE SCALE GENOMIC DNA]</scope>
    <source>
        <strain evidence="2 3">T26</strain>
    </source>
</reference>
<organism evidence="2 3">
    <name type="scientific">Cellulomonas carbonis T26</name>
    <dbReference type="NCBI Taxonomy" id="947969"/>
    <lineage>
        <taxon>Bacteria</taxon>
        <taxon>Bacillati</taxon>
        <taxon>Actinomycetota</taxon>
        <taxon>Actinomycetes</taxon>
        <taxon>Micrococcales</taxon>
        <taxon>Cellulomonadaceae</taxon>
        <taxon>Cellulomonas</taxon>
    </lineage>
</organism>
<evidence type="ECO:0000313" key="3">
    <source>
        <dbReference type="Proteomes" id="UP000029839"/>
    </source>
</evidence>
<keyword evidence="1" id="KW-1133">Transmembrane helix</keyword>
<accession>A0A0A0BWW9</accession>
<evidence type="ECO:0000313" key="2">
    <source>
        <dbReference type="EMBL" id="KGM12470.1"/>
    </source>
</evidence>
<dbReference type="Proteomes" id="UP000029839">
    <property type="component" value="Unassembled WGS sequence"/>
</dbReference>
<dbReference type="InterPro" id="IPR025443">
    <property type="entry name" value="DUF4307"/>
</dbReference>
<feature type="transmembrane region" description="Helical" evidence="1">
    <location>
        <begin position="28"/>
        <end position="48"/>
    </location>
</feature>
<comment type="caution">
    <text evidence="2">The sequence shown here is derived from an EMBL/GenBank/DDBJ whole genome shotgun (WGS) entry which is preliminary data.</text>
</comment>
<dbReference type="EMBL" id="AXCY01000004">
    <property type="protein sequence ID" value="KGM12470.1"/>
    <property type="molecule type" value="Genomic_DNA"/>
</dbReference>
<dbReference type="AlphaFoldDB" id="A0A0A0BWW9"/>
<name>A0A0A0BWW9_9CELL</name>
<dbReference type="Pfam" id="PF14155">
    <property type="entry name" value="DUF4307"/>
    <property type="match status" value="1"/>
</dbReference>
<reference evidence="2 3" key="2">
    <citation type="journal article" date="2015" name="Stand. Genomic Sci.">
        <title>Draft genome sequence of Cellulomonas carbonis T26(T) and comparative analysis of six Cellulomonas genomes.</title>
        <authorList>
            <person name="Zhuang W."/>
            <person name="Zhang S."/>
            <person name="Xia X."/>
            <person name="Wang G."/>
        </authorList>
    </citation>
    <scope>NUCLEOTIDE SEQUENCE [LARGE SCALE GENOMIC DNA]</scope>
    <source>
        <strain evidence="2 3">T26</strain>
    </source>
</reference>
<protein>
    <submittedName>
        <fullName evidence="2">TetR family transcriptional regulator</fullName>
    </submittedName>
</protein>
<gene>
    <name evidence="2" type="ORF">N868_11820</name>
</gene>
<dbReference type="OrthoDB" id="5149291at2"/>
<keyword evidence="1" id="KW-0812">Transmembrane</keyword>
<keyword evidence="3" id="KW-1185">Reference proteome</keyword>
<evidence type="ECO:0000256" key="1">
    <source>
        <dbReference type="SAM" id="Phobius"/>
    </source>
</evidence>
<keyword evidence="1" id="KW-0472">Membrane</keyword>
<proteinExistence type="predicted"/>
<dbReference type="RefSeq" id="WP_043602561.1">
    <property type="nucleotide sequence ID" value="NZ_AXCY01000004.1"/>
</dbReference>
<sequence length="135" mass="14076">MTEPTRPPVGRYGPPPDARRRRLAVGGLWALGAVGTAGALWLGVGAALTPVTWSDVGFDLRGADEVAVTFEVARRDAADAVVCRVEALNERYAQVGVLDVDVPAGGPAVQRLQVTVRTSEQAVTGIVDTCEVVPG</sequence>